<gene>
    <name evidence="5" type="primary">ga06063</name>
    <name evidence="5" type="ORF">PR202_ga06063</name>
</gene>
<dbReference type="Proteomes" id="UP001054889">
    <property type="component" value="Unassembled WGS sequence"/>
</dbReference>
<evidence type="ECO:0000256" key="1">
    <source>
        <dbReference type="ARBA" id="ARBA00004194"/>
    </source>
</evidence>
<proteinExistence type="predicted"/>
<keyword evidence="6" id="KW-1185">Reference proteome</keyword>
<comment type="subcellular location">
    <subcellularLocation>
        <location evidence="1">Golgi apparatus membrane</location>
        <topology evidence="1">Single-pass membrane protein</topology>
    </subcellularLocation>
</comment>
<dbReference type="GO" id="GO:0000139">
    <property type="term" value="C:Golgi membrane"/>
    <property type="evidence" value="ECO:0007669"/>
    <property type="project" value="UniProtKB-SubCell"/>
</dbReference>
<evidence type="ECO:0008006" key="7">
    <source>
        <dbReference type="Google" id="ProtNLM"/>
    </source>
</evidence>
<keyword evidence="4" id="KW-0472">Membrane</keyword>
<dbReference type="PANTHER" id="PTHR31444">
    <property type="entry name" value="OS11G0490100 PROTEIN"/>
    <property type="match status" value="1"/>
</dbReference>
<dbReference type="Pfam" id="PF21729">
    <property type="entry name" value="IRX15_IRX15L_GXM"/>
    <property type="match status" value="2"/>
</dbReference>
<dbReference type="InterPro" id="IPR006514">
    <property type="entry name" value="IRX15/GXM/AGM"/>
</dbReference>
<reference evidence="5" key="1">
    <citation type="journal article" date="2018" name="DNA Res.">
        <title>Multiple hybrid de novo genome assembly of finger millet, an orphan allotetraploid crop.</title>
        <authorList>
            <person name="Hatakeyama M."/>
            <person name="Aluri S."/>
            <person name="Balachadran M.T."/>
            <person name="Sivarajan S.R."/>
            <person name="Patrignani A."/>
            <person name="Gruter S."/>
            <person name="Poveda L."/>
            <person name="Shimizu-Inatsugi R."/>
            <person name="Baeten J."/>
            <person name="Francoijs K.J."/>
            <person name="Nataraja K.N."/>
            <person name="Reddy Y.A.N."/>
            <person name="Phadnis S."/>
            <person name="Ravikumar R.L."/>
            <person name="Schlapbach R."/>
            <person name="Sreeman S.M."/>
            <person name="Shimizu K.K."/>
        </authorList>
    </citation>
    <scope>NUCLEOTIDE SEQUENCE</scope>
</reference>
<dbReference type="AlphaFoldDB" id="A0AAV5BUF4"/>
<comment type="caution">
    <text evidence="5">The sequence shown here is derived from an EMBL/GenBank/DDBJ whole genome shotgun (WGS) entry which is preliminary data.</text>
</comment>
<evidence type="ECO:0000256" key="2">
    <source>
        <dbReference type="ARBA" id="ARBA00022692"/>
    </source>
</evidence>
<evidence type="ECO:0000256" key="3">
    <source>
        <dbReference type="ARBA" id="ARBA00022989"/>
    </source>
</evidence>
<dbReference type="EMBL" id="BQKI01000002">
    <property type="protein sequence ID" value="GJM89841.1"/>
    <property type="molecule type" value="Genomic_DNA"/>
</dbReference>
<evidence type="ECO:0000313" key="5">
    <source>
        <dbReference type="EMBL" id="GJM89841.1"/>
    </source>
</evidence>
<protein>
    <recommendedName>
        <fullName evidence="7">Polysaccharide biosynthesis domain-containing protein</fullName>
    </recommendedName>
</protein>
<keyword evidence="2" id="KW-0812">Transmembrane</keyword>
<sequence length="276" mass="29633">MHARKAKLKTHLVLVKHHVTPRRVLLLAAATCSASLLLLTLRALHSAAARAGVHDHSQYQQQQQQQVHDDCAKKKVVPDAVAQALVHYATTSNDKPPLTEAEAGAAARVLLQRAPCNLLVFGIDAGGPLWATLNHDGRTMFLDADADRIASARAGLDIDAHHVAYQDNATSLSDSDILALPGAAGLPATFFDVDWDVIVLNSPVPSAVYTAGVAARARRPGTGETTDVVVHGVHAASEESFARAFLCEGYFKEEAGRTRHFDVPSHRDKDDMPLCP</sequence>
<accession>A0AAV5BUF4</accession>
<evidence type="ECO:0000256" key="4">
    <source>
        <dbReference type="ARBA" id="ARBA00023136"/>
    </source>
</evidence>
<name>A0AAV5BUF4_ELECO</name>
<evidence type="ECO:0000313" key="6">
    <source>
        <dbReference type="Proteomes" id="UP001054889"/>
    </source>
</evidence>
<dbReference type="GO" id="GO:0045492">
    <property type="term" value="P:xylan biosynthetic process"/>
    <property type="evidence" value="ECO:0007669"/>
    <property type="project" value="InterPro"/>
</dbReference>
<organism evidence="5 6">
    <name type="scientific">Eleusine coracana subsp. coracana</name>
    <dbReference type="NCBI Taxonomy" id="191504"/>
    <lineage>
        <taxon>Eukaryota</taxon>
        <taxon>Viridiplantae</taxon>
        <taxon>Streptophyta</taxon>
        <taxon>Embryophyta</taxon>
        <taxon>Tracheophyta</taxon>
        <taxon>Spermatophyta</taxon>
        <taxon>Magnoliopsida</taxon>
        <taxon>Liliopsida</taxon>
        <taxon>Poales</taxon>
        <taxon>Poaceae</taxon>
        <taxon>PACMAD clade</taxon>
        <taxon>Chloridoideae</taxon>
        <taxon>Cynodonteae</taxon>
        <taxon>Eleusininae</taxon>
        <taxon>Eleusine</taxon>
    </lineage>
</organism>
<reference evidence="5" key="2">
    <citation type="submission" date="2021-12" db="EMBL/GenBank/DDBJ databases">
        <title>Resequencing data analysis of finger millet.</title>
        <authorList>
            <person name="Hatakeyama M."/>
            <person name="Aluri S."/>
            <person name="Balachadran M.T."/>
            <person name="Sivarajan S.R."/>
            <person name="Poveda L."/>
            <person name="Shimizu-Inatsugi R."/>
            <person name="Schlapbach R."/>
            <person name="Sreeman S.M."/>
            <person name="Shimizu K.K."/>
        </authorList>
    </citation>
    <scope>NUCLEOTIDE SEQUENCE</scope>
</reference>
<keyword evidence="3" id="KW-1133">Transmembrane helix</keyword>